<organism evidence="9 12">
    <name type="scientific">Plasmodium malariae</name>
    <dbReference type="NCBI Taxonomy" id="5858"/>
    <lineage>
        <taxon>Eukaryota</taxon>
        <taxon>Sar</taxon>
        <taxon>Alveolata</taxon>
        <taxon>Apicomplexa</taxon>
        <taxon>Aconoidasida</taxon>
        <taxon>Haemosporida</taxon>
        <taxon>Plasmodiidae</taxon>
        <taxon>Plasmodium</taxon>
        <taxon>Plasmodium (Plasmodium)</taxon>
    </lineage>
</organism>
<dbReference type="InterPro" id="IPR016024">
    <property type="entry name" value="ARM-type_fold"/>
</dbReference>
<dbReference type="Pfam" id="PF01749">
    <property type="entry name" value="IBB"/>
    <property type="match status" value="1"/>
</dbReference>
<dbReference type="FunFam" id="1.25.10.10:FF:000021">
    <property type="entry name" value="Importin subunit alpha"/>
    <property type="match status" value="1"/>
</dbReference>
<dbReference type="SMART" id="SM00185">
    <property type="entry name" value="ARM"/>
    <property type="match status" value="8"/>
</dbReference>
<gene>
    <name evidence="11" type="primary">PmUG01_14043800</name>
    <name evidence="10" type="synonym">PmlGA01_140028600</name>
    <name evidence="9" type="ORF">PMALA_030090</name>
    <name evidence="10" type="ORF">PMLGA01_140028600</name>
    <name evidence="11" type="ORF">PMUG01_14043800</name>
</gene>
<dbReference type="PROSITE" id="PS51214">
    <property type="entry name" value="IBB"/>
    <property type="match status" value="1"/>
</dbReference>
<dbReference type="InterPro" id="IPR011989">
    <property type="entry name" value="ARM-like"/>
</dbReference>
<keyword evidence="3" id="KW-0677">Repeat</keyword>
<evidence type="ECO:0000256" key="1">
    <source>
        <dbReference type="ARBA" id="ARBA00010394"/>
    </source>
</evidence>
<evidence type="ECO:0000256" key="2">
    <source>
        <dbReference type="ARBA" id="ARBA00022448"/>
    </source>
</evidence>
<feature type="region of interest" description="Disordered" evidence="7">
    <location>
        <begin position="1"/>
        <end position="22"/>
    </location>
</feature>
<dbReference type="SUPFAM" id="SSF48371">
    <property type="entry name" value="ARM repeat"/>
    <property type="match status" value="1"/>
</dbReference>
<feature type="repeat" description="ARM" evidence="6">
    <location>
        <begin position="220"/>
        <end position="248"/>
    </location>
</feature>
<evidence type="ECO:0000313" key="12">
    <source>
        <dbReference type="Proteomes" id="UP000078597"/>
    </source>
</evidence>
<keyword evidence="4 5" id="KW-0653">Protein transport</keyword>
<dbReference type="EMBL" id="LT594502">
    <property type="protein sequence ID" value="SBT80788.1"/>
    <property type="molecule type" value="Genomic_DNA"/>
</dbReference>
<evidence type="ECO:0000256" key="6">
    <source>
        <dbReference type="PROSITE-ProRule" id="PRU00259"/>
    </source>
</evidence>
<dbReference type="OMA" id="EMIQMLY"/>
<dbReference type="AlphaFoldDB" id="A0A1A8WCD7"/>
<name>A0A1A8WCD7_PLAMA</name>
<dbReference type="EMBL" id="LT594635">
    <property type="protein sequence ID" value="SCP03381.1"/>
    <property type="molecule type" value="Genomic_DNA"/>
</dbReference>
<keyword evidence="14" id="KW-1185">Reference proteome</keyword>
<reference evidence="9" key="1">
    <citation type="submission" date="2016-05" db="EMBL/GenBank/DDBJ databases">
        <authorList>
            <person name="Lavstsen T."/>
            <person name="Jespersen J.S."/>
        </authorList>
    </citation>
    <scope>NUCLEOTIDE SEQUENCE [LARGE SCALE GENOMIC DNA]</scope>
</reference>
<dbReference type="Pfam" id="PF16186">
    <property type="entry name" value="Arm_3"/>
    <property type="match status" value="1"/>
</dbReference>
<dbReference type="PIRSF" id="PIRSF005673">
    <property type="entry name" value="Importin_alpha"/>
    <property type="match status" value="1"/>
</dbReference>
<dbReference type="EMBL" id="FLQW01001605">
    <property type="protein sequence ID" value="SBS90530.1"/>
    <property type="molecule type" value="Genomic_DNA"/>
</dbReference>
<sequence length="546" mass="61203">MDRRIEARRKEFKKNSDDTRRKREDLVVQIRKQQRECQLESKRAMIMANIGFEENSSYNTTNYIKTNQSYSTNDSLYNTSSNNSSNTLEMLKKIPSLAIGVRSSEFVTQLNSTRELRKLLSIEKGPPIQEVINSGVVPYIVEFLKYDDKTDLQFEAAWVLTNIASGSQEQTKVVIDNNAVPHLVRLLNSEKEDVCEQAVWALGNIAGDSAECREYVLNQNSLPLLLKILRTSHKRTLIRNAAWTLSNLCRGKPAPKFEIVSKALPTLAALIYNDDEEILTDSCWTLSYLSDGSNENINAVLDAGVAERVVELLSHCSFLVQTPALRTVGNIVTGDDLQTDVVVKLGAVQKLSCLLNSSKKSIKKEACWALSNITAGNISQIQAVIDNNVIPQLINILLKEDFEVRKEAAWAISNASSGGSESQIEYLVECGAIHSLSNLLDVEDANIISVTLEGLENILEMGENKKLRDNLPSNPYVHMFEECDSVHKIDALQDRKVDNICNKAWKILYKYFPFIINNEINNAQVSLNNVFANSDDAVLNKDFTFD</sequence>
<evidence type="ECO:0000313" key="10">
    <source>
        <dbReference type="EMBL" id="SBT80788.1"/>
    </source>
</evidence>
<feature type="domain" description="IBB" evidence="8">
    <location>
        <begin position="1"/>
        <end position="52"/>
    </location>
</feature>
<reference evidence="13 14" key="3">
    <citation type="submission" date="2016-06" db="EMBL/GenBank/DDBJ databases">
        <authorList>
            <consortium name="Pathogen Informatics"/>
        </authorList>
    </citation>
    <scope>NUCLEOTIDE SEQUENCE [LARGE SCALE GENOMIC DNA]</scope>
    <source>
        <strain evidence="10">PmlGA01</strain>
    </source>
</reference>
<dbReference type="PROSITE" id="PS50176">
    <property type="entry name" value="ARM_REPEAT"/>
    <property type="match status" value="3"/>
</dbReference>
<dbReference type="RefSeq" id="XP_028864335.1">
    <property type="nucleotide sequence ID" value="XM_029008002.1"/>
</dbReference>
<dbReference type="GeneID" id="39871749"/>
<evidence type="ECO:0000256" key="4">
    <source>
        <dbReference type="ARBA" id="ARBA00022927"/>
    </source>
</evidence>
<dbReference type="GO" id="GO:0061608">
    <property type="term" value="F:nuclear import signal receptor activity"/>
    <property type="evidence" value="ECO:0007669"/>
    <property type="project" value="InterPro"/>
</dbReference>
<dbReference type="InterPro" id="IPR024931">
    <property type="entry name" value="Importin_alpha"/>
</dbReference>
<comment type="similarity">
    <text evidence="1 5">Belongs to the importin alpha family.</text>
</comment>
<dbReference type="GO" id="GO:0006606">
    <property type="term" value="P:protein import into nucleus"/>
    <property type="evidence" value="ECO:0007669"/>
    <property type="project" value="InterPro"/>
</dbReference>
<dbReference type="GO" id="GO:0005634">
    <property type="term" value="C:nucleus"/>
    <property type="evidence" value="ECO:0007669"/>
    <property type="project" value="UniProtKB-ARBA"/>
</dbReference>
<accession>A0A1A8WCD7</accession>
<dbReference type="InterPro" id="IPR032413">
    <property type="entry name" value="Arm_3"/>
</dbReference>
<evidence type="ECO:0000259" key="8">
    <source>
        <dbReference type="PROSITE" id="PS51214"/>
    </source>
</evidence>
<dbReference type="Proteomes" id="UP000219813">
    <property type="component" value="Chromosome 14"/>
</dbReference>
<keyword evidence="2 5" id="KW-0813">Transport</keyword>
<accession>A0A1C3L2M8</accession>
<dbReference type="Gene3D" id="1.25.10.10">
    <property type="entry name" value="Leucine-rich Repeat Variant"/>
    <property type="match status" value="1"/>
</dbReference>
<protein>
    <recommendedName>
        <fullName evidence="5">Importin subunit alpha</fullName>
    </recommendedName>
</protein>
<dbReference type="InterPro" id="IPR000225">
    <property type="entry name" value="Armadillo"/>
</dbReference>
<evidence type="ECO:0000313" key="9">
    <source>
        <dbReference type="EMBL" id="SBS90530.1"/>
    </source>
</evidence>
<dbReference type="PANTHER" id="PTHR23316">
    <property type="entry name" value="IMPORTIN ALPHA"/>
    <property type="match status" value="1"/>
</dbReference>
<feature type="repeat" description="ARM" evidence="6">
    <location>
        <begin position="178"/>
        <end position="206"/>
    </location>
</feature>
<evidence type="ECO:0000313" key="14">
    <source>
        <dbReference type="Proteomes" id="UP000219813"/>
    </source>
</evidence>
<dbReference type="InterPro" id="IPR002652">
    <property type="entry name" value="Importin-a_IBB"/>
</dbReference>
<evidence type="ECO:0000256" key="7">
    <source>
        <dbReference type="SAM" id="MobiDB-lite"/>
    </source>
</evidence>
<evidence type="ECO:0000313" key="11">
    <source>
        <dbReference type="EMBL" id="SCP03381.1"/>
    </source>
</evidence>
<dbReference type="Pfam" id="PF00514">
    <property type="entry name" value="Arm"/>
    <property type="match status" value="7"/>
</dbReference>
<dbReference type="KEGG" id="pmal:PMUG01_14043800"/>
<dbReference type="Proteomes" id="UP000219799">
    <property type="component" value="Chromosome 14"/>
</dbReference>
<evidence type="ECO:0000313" key="13">
    <source>
        <dbReference type="Proteomes" id="UP000219799"/>
    </source>
</evidence>
<dbReference type="OrthoDB" id="29145at2759"/>
<dbReference type="Proteomes" id="UP000078597">
    <property type="component" value="Unassembled WGS sequence"/>
</dbReference>
<evidence type="ECO:0000256" key="5">
    <source>
        <dbReference type="PIRNR" id="PIRNR005673"/>
    </source>
</evidence>
<dbReference type="VEuPathDB" id="PlasmoDB:PmUG01_14043800"/>
<evidence type="ECO:0000256" key="3">
    <source>
        <dbReference type="ARBA" id="ARBA00022737"/>
    </source>
</evidence>
<proteinExistence type="inferred from homology"/>
<dbReference type="GO" id="GO:0005737">
    <property type="term" value="C:cytoplasm"/>
    <property type="evidence" value="ECO:0007669"/>
    <property type="project" value="InterPro"/>
</dbReference>
<feature type="repeat" description="ARM" evidence="6">
    <location>
        <begin position="135"/>
        <end position="178"/>
    </location>
</feature>
<reference evidence="12" key="2">
    <citation type="submission" date="2016-05" db="EMBL/GenBank/DDBJ databases">
        <authorList>
            <person name="Naeem Raeece"/>
        </authorList>
    </citation>
    <scope>NUCLEOTIDE SEQUENCE [LARGE SCALE GENOMIC DNA]</scope>
</reference>